<feature type="region of interest" description="Disordered" evidence="1">
    <location>
        <begin position="31"/>
        <end position="59"/>
    </location>
</feature>
<keyword evidence="2" id="KW-1133">Transmembrane helix</keyword>
<dbReference type="AlphaFoldDB" id="A0A9P9HUY3"/>
<sequence length="162" mass="17735">MPDTARLKVNKHSYQMSCRMNKTTLSTVIQEDGPSLSLDPDKPPTNPPNNTEIAAQGNSFPSMSGSDRQYGTCAACMLFDVPCLLMFFFALSSRLLIAGAKGRSWHYFHIISQGRITQTQKLPMVKVVFIVSFIMKSEQLNQVAEVIQPATGEAVCTSVAAS</sequence>
<evidence type="ECO:0000256" key="1">
    <source>
        <dbReference type="SAM" id="MobiDB-lite"/>
    </source>
</evidence>
<name>A0A9P9HUY3_FUSSL</name>
<gene>
    <name evidence="3" type="ORF">B0J15DRAFT_490950</name>
</gene>
<keyword evidence="4" id="KW-1185">Reference proteome</keyword>
<accession>A0A9P9HUY3</accession>
<evidence type="ECO:0000313" key="4">
    <source>
        <dbReference type="Proteomes" id="UP000736672"/>
    </source>
</evidence>
<feature type="transmembrane region" description="Helical" evidence="2">
    <location>
        <begin position="69"/>
        <end position="91"/>
    </location>
</feature>
<comment type="caution">
    <text evidence="3">The sequence shown here is derived from an EMBL/GenBank/DDBJ whole genome shotgun (WGS) entry which is preliminary data.</text>
</comment>
<reference evidence="3" key="1">
    <citation type="journal article" date="2021" name="Nat. Commun.">
        <title>Genetic determinants of endophytism in the Arabidopsis root mycobiome.</title>
        <authorList>
            <person name="Mesny F."/>
            <person name="Miyauchi S."/>
            <person name="Thiergart T."/>
            <person name="Pickel B."/>
            <person name="Atanasova L."/>
            <person name="Karlsson M."/>
            <person name="Huettel B."/>
            <person name="Barry K.W."/>
            <person name="Haridas S."/>
            <person name="Chen C."/>
            <person name="Bauer D."/>
            <person name="Andreopoulos W."/>
            <person name="Pangilinan J."/>
            <person name="LaButti K."/>
            <person name="Riley R."/>
            <person name="Lipzen A."/>
            <person name="Clum A."/>
            <person name="Drula E."/>
            <person name="Henrissat B."/>
            <person name="Kohler A."/>
            <person name="Grigoriev I.V."/>
            <person name="Martin F.M."/>
            <person name="Hacquard S."/>
        </authorList>
    </citation>
    <scope>NUCLEOTIDE SEQUENCE</scope>
    <source>
        <strain evidence="3">FSSC 5 MPI-SDFR-AT-0091</strain>
    </source>
</reference>
<protein>
    <submittedName>
        <fullName evidence="3">Uncharacterized protein</fullName>
    </submittedName>
</protein>
<evidence type="ECO:0000313" key="3">
    <source>
        <dbReference type="EMBL" id="KAH7264498.1"/>
    </source>
</evidence>
<dbReference type="Proteomes" id="UP000736672">
    <property type="component" value="Unassembled WGS sequence"/>
</dbReference>
<dbReference type="EMBL" id="JAGTJS010000007">
    <property type="protein sequence ID" value="KAH7264498.1"/>
    <property type="molecule type" value="Genomic_DNA"/>
</dbReference>
<keyword evidence="2" id="KW-0812">Transmembrane</keyword>
<evidence type="ECO:0000256" key="2">
    <source>
        <dbReference type="SAM" id="Phobius"/>
    </source>
</evidence>
<keyword evidence="2" id="KW-0472">Membrane</keyword>
<proteinExistence type="predicted"/>
<organism evidence="3 4">
    <name type="scientific">Fusarium solani</name>
    <name type="common">Filamentous fungus</name>
    <dbReference type="NCBI Taxonomy" id="169388"/>
    <lineage>
        <taxon>Eukaryota</taxon>
        <taxon>Fungi</taxon>
        <taxon>Dikarya</taxon>
        <taxon>Ascomycota</taxon>
        <taxon>Pezizomycotina</taxon>
        <taxon>Sordariomycetes</taxon>
        <taxon>Hypocreomycetidae</taxon>
        <taxon>Hypocreales</taxon>
        <taxon>Nectriaceae</taxon>
        <taxon>Fusarium</taxon>
        <taxon>Fusarium solani species complex</taxon>
    </lineage>
</organism>